<protein>
    <submittedName>
        <fullName evidence="1">Uncharacterized protein</fullName>
    </submittedName>
</protein>
<dbReference type="Proteomes" id="UP000222678">
    <property type="component" value="Genome"/>
</dbReference>
<dbReference type="GeneID" id="77936303"/>
<keyword evidence="2" id="KW-1185">Reference proteome</keyword>
<dbReference type="EMBL" id="MF403009">
    <property type="protein sequence ID" value="AUZ95462.1"/>
    <property type="molecule type" value="Genomic_DNA"/>
</dbReference>
<proteinExistence type="predicted"/>
<sequence length="64" mass="7134">MLRLVVKVGDTVKIEGVGTIHVEERTGRSVRLGFETPLGPITIQKRDEDGLQALTRRQAAMDQF</sequence>
<dbReference type="RefSeq" id="YP_010660308.1">
    <property type="nucleotide sequence ID" value="NC_070876.1"/>
</dbReference>
<evidence type="ECO:0000313" key="2">
    <source>
        <dbReference type="Proteomes" id="UP000222678"/>
    </source>
</evidence>
<accession>A0A2L0V0W4</accession>
<organism evidence="1 2">
    <name type="scientific">Agrobacterium phage Atu_ph08</name>
    <dbReference type="NCBI Taxonomy" id="2024265"/>
    <lineage>
        <taxon>Viruses</taxon>
        <taxon>Duplodnaviria</taxon>
        <taxon>Heunggongvirae</taxon>
        <taxon>Uroviricota</taxon>
        <taxon>Caudoviricetes</taxon>
        <taxon>Roslyckyvirus</taxon>
        <taxon>Roslyckyvirus ph08</taxon>
    </lineage>
</organism>
<dbReference type="KEGG" id="vg:77936303"/>
<evidence type="ECO:0000313" key="1">
    <source>
        <dbReference type="EMBL" id="AUZ95462.1"/>
    </source>
</evidence>
<name>A0A2L0V0W4_9CAUD</name>
<reference evidence="1 2" key="1">
    <citation type="submission" date="2017-06" db="EMBL/GenBank/DDBJ databases">
        <authorList>
            <person name="Kim H.J."/>
            <person name="Triplett B.A."/>
        </authorList>
    </citation>
    <scope>NUCLEOTIDE SEQUENCE [LARGE SCALE GENOMIC DNA]</scope>
</reference>